<dbReference type="InterPro" id="IPR036661">
    <property type="entry name" value="Luciferase-like_sf"/>
</dbReference>
<evidence type="ECO:0000256" key="2">
    <source>
        <dbReference type="ARBA" id="ARBA00022643"/>
    </source>
</evidence>
<dbReference type="GO" id="GO:0008726">
    <property type="term" value="F:alkanesulfonate monooxygenase activity"/>
    <property type="evidence" value="ECO:0007669"/>
    <property type="project" value="TreeGrafter"/>
</dbReference>
<dbReference type="NCBIfam" id="TIGR03619">
    <property type="entry name" value="F420_Rv2161c"/>
    <property type="match status" value="1"/>
</dbReference>
<reference evidence="6 7" key="2">
    <citation type="submission" date="2020-03" db="EMBL/GenBank/DDBJ databases">
        <authorList>
            <person name="Ichikawa N."/>
            <person name="Kimura A."/>
            <person name="Kitahashi Y."/>
            <person name="Uohara A."/>
        </authorList>
    </citation>
    <scope>NUCLEOTIDE SEQUENCE [LARGE SCALE GENOMIC DNA]</scope>
    <source>
        <strain evidence="6 7">NBRC 107702</strain>
    </source>
</reference>
<dbReference type="AlphaFoldDB" id="A0A6F8XKV2"/>
<name>A0A6F8XKV2_9ACTN</name>
<feature type="domain" description="Luciferase-like" evidence="5">
    <location>
        <begin position="3"/>
        <end position="222"/>
    </location>
</feature>
<gene>
    <name evidence="6" type="ORF">Pflav_008560</name>
</gene>
<dbReference type="Proteomes" id="UP000502508">
    <property type="component" value="Chromosome"/>
</dbReference>
<dbReference type="GO" id="GO:0046306">
    <property type="term" value="P:alkanesulfonate catabolic process"/>
    <property type="evidence" value="ECO:0007669"/>
    <property type="project" value="TreeGrafter"/>
</dbReference>
<evidence type="ECO:0000256" key="4">
    <source>
        <dbReference type="ARBA" id="ARBA00023033"/>
    </source>
</evidence>
<evidence type="ECO:0000259" key="5">
    <source>
        <dbReference type="Pfam" id="PF00296"/>
    </source>
</evidence>
<evidence type="ECO:0000256" key="1">
    <source>
        <dbReference type="ARBA" id="ARBA00022630"/>
    </source>
</evidence>
<keyword evidence="3" id="KW-0560">Oxidoreductase</keyword>
<dbReference type="Gene3D" id="3.20.20.30">
    <property type="entry name" value="Luciferase-like domain"/>
    <property type="match status" value="1"/>
</dbReference>
<keyword evidence="4" id="KW-0503">Monooxygenase</keyword>
<dbReference type="PANTHER" id="PTHR42847:SF4">
    <property type="entry name" value="ALKANESULFONATE MONOOXYGENASE-RELATED"/>
    <property type="match status" value="1"/>
</dbReference>
<accession>A0A6F8XKV2</accession>
<keyword evidence="2" id="KW-0288">FMN</keyword>
<dbReference type="RefSeq" id="WP_173033825.1">
    <property type="nucleotide sequence ID" value="NZ_AP022870.1"/>
</dbReference>
<keyword evidence="1" id="KW-0285">Flavoprotein</keyword>
<proteinExistence type="predicted"/>
<reference evidence="6 7" key="1">
    <citation type="submission" date="2020-03" db="EMBL/GenBank/DDBJ databases">
        <title>Whole genome shotgun sequence of Phytohabitans flavus NBRC 107702.</title>
        <authorList>
            <person name="Komaki H."/>
            <person name="Tamura T."/>
        </authorList>
    </citation>
    <scope>NUCLEOTIDE SEQUENCE [LARGE SCALE GENOMIC DNA]</scope>
    <source>
        <strain evidence="6 7">NBRC 107702</strain>
    </source>
</reference>
<dbReference type="Pfam" id="PF00296">
    <property type="entry name" value="Bac_luciferase"/>
    <property type="match status" value="1"/>
</dbReference>
<evidence type="ECO:0000256" key="3">
    <source>
        <dbReference type="ARBA" id="ARBA00023002"/>
    </source>
</evidence>
<dbReference type="PANTHER" id="PTHR42847">
    <property type="entry name" value="ALKANESULFONATE MONOOXYGENASE"/>
    <property type="match status" value="1"/>
</dbReference>
<dbReference type="KEGG" id="pfla:Pflav_008560"/>
<dbReference type="InterPro" id="IPR050172">
    <property type="entry name" value="SsuD_RutA_monooxygenase"/>
</dbReference>
<dbReference type="SUPFAM" id="SSF51679">
    <property type="entry name" value="Bacterial luciferase-like"/>
    <property type="match status" value="1"/>
</dbReference>
<evidence type="ECO:0000313" key="6">
    <source>
        <dbReference type="EMBL" id="BCB74446.1"/>
    </source>
</evidence>
<keyword evidence="7" id="KW-1185">Reference proteome</keyword>
<sequence>MTKLGVFIPNFGPHATPDVLLGWARFAESHGFDLAMTSDHVVPTPDVTDLYPSPFYDPFTTLAWLGGLTERLELGTTVTIVPYRHPLLTARMANNIDQFTGGRFILGTGVGWSETEFAAVGAPFRERGRMTDEYLKAITDAWTNDVVSLDGAYVSYHDVATGPRAARAPHPPLWIGGWGPAAVRRTVQFGDAWHPNQLDLERVEATLPALREEAERQGRPVPAFCPRMRAQLTDGDLLETGRPFGRGSLRQIRRDLATLIELGASYVVLDPLADHPDDRVPPERDWETLAAVVADQPTP</sequence>
<organism evidence="6 7">
    <name type="scientific">Phytohabitans flavus</name>
    <dbReference type="NCBI Taxonomy" id="1076124"/>
    <lineage>
        <taxon>Bacteria</taxon>
        <taxon>Bacillati</taxon>
        <taxon>Actinomycetota</taxon>
        <taxon>Actinomycetes</taxon>
        <taxon>Micromonosporales</taxon>
        <taxon>Micromonosporaceae</taxon>
    </lineage>
</organism>
<protein>
    <submittedName>
        <fullName evidence="6">F420-dependent oxidoreductase</fullName>
    </submittedName>
</protein>
<dbReference type="InterPro" id="IPR019921">
    <property type="entry name" value="Lucif-like_OxRdtase_Rv2161c"/>
</dbReference>
<evidence type="ECO:0000313" key="7">
    <source>
        <dbReference type="Proteomes" id="UP000502508"/>
    </source>
</evidence>
<dbReference type="InterPro" id="IPR011251">
    <property type="entry name" value="Luciferase-like_dom"/>
</dbReference>
<dbReference type="EMBL" id="AP022870">
    <property type="protein sequence ID" value="BCB74446.1"/>
    <property type="molecule type" value="Genomic_DNA"/>
</dbReference>